<keyword evidence="1" id="KW-0687">Ribonucleoprotein</keyword>
<reference evidence="1" key="1">
    <citation type="journal article" date="2019" name="Sci. Rep.">
        <title>Draft genome of Tanacetum cinerariifolium, the natural source of mosquito coil.</title>
        <authorList>
            <person name="Yamashiro T."/>
            <person name="Shiraishi A."/>
            <person name="Satake H."/>
            <person name="Nakayama K."/>
        </authorList>
    </citation>
    <scope>NUCLEOTIDE SEQUENCE</scope>
</reference>
<protein>
    <submittedName>
        <fullName evidence="1">30S ribosomal protein S6 alpha, chloroplastic</fullName>
    </submittedName>
</protein>
<name>A0A6L2K6U2_TANCI</name>
<proteinExistence type="predicted"/>
<organism evidence="1">
    <name type="scientific">Tanacetum cinerariifolium</name>
    <name type="common">Dalmatian daisy</name>
    <name type="synonym">Chrysanthemum cinerariifolium</name>
    <dbReference type="NCBI Taxonomy" id="118510"/>
    <lineage>
        <taxon>Eukaryota</taxon>
        <taxon>Viridiplantae</taxon>
        <taxon>Streptophyta</taxon>
        <taxon>Embryophyta</taxon>
        <taxon>Tracheophyta</taxon>
        <taxon>Spermatophyta</taxon>
        <taxon>Magnoliopsida</taxon>
        <taxon>eudicotyledons</taxon>
        <taxon>Gunneridae</taxon>
        <taxon>Pentapetalae</taxon>
        <taxon>asterids</taxon>
        <taxon>campanulids</taxon>
        <taxon>Asterales</taxon>
        <taxon>Asteraceae</taxon>
        <taxon>Asteroideae</taxon>
        <taxon>Anthemideae</taxon>
        <taxon>Anthemidinae</taxon>
        <taxon>Tanacetum</taxon>
    </lineage>
</organism>
<gene>
    <name evidence="1" type="ORF">Tci_016385</name>
</gene>
<comment type="caution">
    <text evidence="1">The sequence shown here is derived from an EMBL/GenBank/DDBJ whole genome shotgun (WGS) entry which is preliminary data.</text>
</comment>
<keyword evidence="1" id="KW-0689">Ribosomal protein</keyword>
<evidence type="ECO:0000313" key="1">
    <source>
        <dbReference type="EMBL" id="GEU44407.1"/>
    </source>
</evidence>
<sequence length="145" mass="16450">MTKNLNMSSQSLNGQAEAIKKEHVEDKDLHGHISGFCSFSGDFFTYVDRTYFEEGLGSEHDVSHLSRRAAISVEENAELKCPSGCRRYETLAFSRPDMFEVERLSLTRKYEEMLAVIKLSLADLQSALVPARLTNQLQRCNLMPD</sequence>
<dbReference type="EMBL" id="BKCJ010001841">
    <property type="protein sequence ID" value="GEU44407.1"/>
    <property type="molecule type" value="Genomic_DNA"/>
</dbReference>
<dbReference type="AlphaFoldDB" id="A0A6L2K6U2"/>
<dbReference type="GO" id="GO:0005840">
    <property type="term" value="C:ribosome"/>
    <property type="evidence" value="ECO:0007669"/>
    <property type="project" value="UniProtKB-KW"/>
</dbReference>
<accession>A0A6L2K6U2</accession>